<dbReference type="EMBL" id="QGKY02001015">
    <property type="protein sequence ID" value="KAF2574754.1"/>
    <property type="molecule type" value="Genomic_DNA"/>
</dbReference>
<feature type="compositionally biased region" description="Basic and acidic residues" evidence="1">
    <location>
        <begin position="83"/>
        <end position="96"/>
    </location>
</feature>
<sequence>MEKFKLLVSAVNIPDGIAIGALRNTEFVHFKFHDDLYRNPPSTLQDAVARSYNFIKMEEDTRAILGKKNASKPAPAKSTGNRPEPRPHYNNDKNDPKKFLYVINEEELPESTVAVREKVWNHWDRPTD</sequence>
<gene>
    <name evidence="2" type="ORF">F2Q70_00003269</name>
</gene>
<protein>
    <submittedName>
        <fullName evidence="2">Uncharacterized protein</fullName>
    </submittedName>
</protein>
<accession>A0A8S9IY50</accession>
<proteinExistence type="predicted"/>
<reference evidence="2" key="1">
    <citation type="submission" date="2019-12" db="EMBL/GenBank/DDBJ databases">
        <title>Genome sequencing and annotation of Brassica cretica.</title>
        <authorList>
            <person name="Studholme D.J."/>
            <person name="Sarris P.F."/>
        </authorList>
    </citation>
    <scope>NUCLEOTIDE SEQUENCE</scope>
    <source>
        <strain evidence="2">PFS-102/07</strain>
        <tissue evidence="2">Leaf</tissue>
    </source>
</reference>
<dbReference type="AlphaFoldDB" id="A0A8S9IY50"/>
<name>A0A8S9IY50_BRACR</name>
<feature type="region of interest" description="Disordered" evidence="1">
    <location>
        <begin position="64"/>
        <end position="96"/>
    </location>
</feature>
<feature type="compositionally biased region" description="Low complexity" evidence="1">
    <location>
        <begin position="67"/>
        <end position="78"/>
    </location>
</feature>
<evidence type="ECO:0000313" key="2">
    <source>
        <dbReference type="EMBL" id="KAF2574754.1"/>
    </source>
</evidence>
<comment type="caution">
    <text evidence="2">The sequence shown here is derived from an EMBL/GenBank/DDBJ whole genome shotgun (WGS) entry which is preliminary data.</text>
</comment>
<organism evidence="2">
    <name type="scientific">Brassica cretica</name>
    <name type="common">Mustard</name>
    <dbReference type="NCBI Taxonomy" id="69181"/>
    <lineage>
        <taxon>Eukaryota</taxon>
        <taxon>Viridiplantae</taxon>
        <taxon>Streptophyta</taxon>
        <taxon>Embryophyta</taxon>
        <taxon>Tracheophyta</taxon>
        <taxon>Spermatophyta</taxon>
        <taxon>Magnoliopsida</taxon>
        <taxon>eudicotyledons</taxon>
        <taxon>Gunneridae</taxon>
        <taxon>Pentapetalae</taxon>
        <taxon>rosids</taxon>
        <taxon>malvids</taxon>
        <taxon>Brassicales</taxon>
        <taxon>Brassicaceae</taxon>
        <taxon>Brassiceae</taxon>
        <taxon>Brassica</taxon>
    </lineage>
</organism>
<evidence type="ECO:0000256" key="1">
    <source>
        <dbReference type="SAM" id="MobiDB-lite"/>
    </source>
</evidence>